<feature type="compositionally biased region" description="Polar residues" evidence="1">
    <location>
        <begin position="313"/>
        <end position="325"/>
    </location>
</feature>
<evidence type="ECO:0000313" key="3">
    <source>
        <dbReference type="Proteomes" id="UP000274429"/>
    </source>
</evidence>
<gene>
    <name evidence="2" type="ORF">TTAC_LOCUS2555</name>
</gene>
<feature type="compositionally biased region" description="Pro residues" evidence="1">
    <location>
        <begin position="297"/>
        <end position="309"/>
    </location>
</feature>
<sequence>MSEQDCLDSWSSDGDSVSSDSYSSDSETSSSSSSNNSDNQSSDRTRGVRYLKHVVFVFTLVYHGSYNASLPSELIFCACISDFRRRAGIFTREEVIEQAIDRWSAYLRLCGKAMTFLRDTMVENYVREVVENKAQSNFSCPIEAVGGGVTSKITPSVDSLGDSKNSTLASGHKSAELRALRRFGRHSSRVENAKRAAAVSKFAIMSTQLAPWQRSGGGQQSCKYRDPTTTTWEHRCNRPCVPLLPYCAVHLVLSEDTPSPPQPSNVATTTSTTILPRETEVGGDGEGFSVMASASAPAPPPTPGKPQKPPSRKSASTKARSTTDGVASFSDVQFPPQVCLLL</sequence>
<organism evidence="4">
    <name type="scientific">Hydatigena taeniaeformis</name>
    <name type="common">Feline tapeworm</name>
    <name type="synonym">Taenia taeniaeformis</name>
    <dbReference type="NCBI Taxonomy" id="6205"/>
    <lineage>
        <taxon>Eukaryota</taxon>
        <taxon>Metazoa</taxon>
        <taxon>Spiralia</taxon>
        <taxon>Lophotrochozoa</taxon>
        <taxon>Platyhelminthes</taxon>
        <taxon>Cestoda</taxon>
        <taxon>Eucestoda</taxon>
        <taxon>Cyclophyllidea</taxon>
        <taxon>Taeniidae</taxon>
        <taxon>Hydatigera</taxon>
    </lineage>
</organism>
<dbReference type="WBParaSite" id="TTAC_0000256801-mRNA-1">
    <property type="protein sequence ID" value="TTAC_0000256801-mRNA-1"/>
    <property type="gene ID" value="TTAC_0000256801"/>
</dbReference>
<evidence type="ECO:0000313" key="2">
    <source>
        <dbReference type="EMBL" id="VDM20438.1"/>
    </source>
</evidence>
<dbReference type="STRING" id="6205.A0A0R3WP80"/>
<protein>
    <submittedName>
        <fullName evidence="2 4">Uncharacterized protein</fullName>
    </submittedName>
</protein>
<dbReference type="EMBL" id="UYWX01001204">
    <property type="protein sequence ID" value="VDM20438.1"/>
    <property type="molecule type" value="Genomic_DNA"/>
</dbReference>
<reference evidence="2 3" key="2">
    <citation type="submission" date="2018-11" db="EMBL/GenBank/DDBJ databases">
        <authorList>
            <consortium name="Pathogen Informatics"/>
        </authorList>
    </citation>
    <scope>NUCLEOTIDE SEQUENCE [LARGE SCALE GENOMIC DNA]</scope>
</reference>
<keyword evidence="3" id="KW-1185">Reference proteome</keyword>
<accession>A0A0R3WP80</accession>
<reference evidence="4" key="1">
    <citation type="submission" date="2017-02" db="UniProtKB">
        <authorList>
            <consortium name="WormBaseParasite"/>
        </authorList>
    </citation>
    <scope>IDENTIFICATION</scope>
</reference>
<evidence type="ECO:0000313" key="4">
    <source>
        <dbReference type="WBParaSite" id="TTAC_0000256801-mRNA-1"/>
    </source>
</evidence>
<evidence type="ECO:0000256" key="1">
    <source>
        <dbReference type="SAM" id="MobiDB-lite"/>
    </source>
</evidence>
<feature type="compositionally biased region" description="Low complexity" evidence="1">
    <location>
        <begin position="8"/>
        <end position="40"/>
    </location>
</feature>
<dbReference type="AlphaFoldDB" id="A0A0R3WP80"/>
<feature type="region of interest" description="Disordered" evidence="1">
    <location>
        <begin position="1"/>
        <end position="44"/>
    </location>
</feature>
<proteinExistence type="predicted"/>
<name>A0A0R3WP80_HYDTA</name>
<dbReference type="Proteomes" id="UP000274429">
    <property type="component" value="Unassembled WGS sequence"/>
</dbReference>
<feature type="region of interest" description="Disordered" evidence="1">
    <location>
        <begin position="256"/>
        <end position="329"/>
    </location>
</feature>
<feature type="compositionally biased region" description="Polar residues" evidence="1">
    <location>
        <begin position="264"/>
        <end position="274"/>
    </location>
</feature>
<dbReference type="OrthoDB" id="6235707at2759"/>